<protein>
    <submittedName>
        <fullName evidence="2">Uncharacterized protein</fullName>
    </submittedName>
</protein>
<dbReference type="Proteomes" id="UP000305778">
    <property type="component" value="Unassembled WGS sequence"/>
</dbReference>
<feature type="region of interest" description="Disordered" evidence="1">
    <location>
        <begin position="115"/>
        <end position="162"/>
    </location>
</feature>
<evidence type="ECO:0000313" key="3">
    <source>
        <dbReference type="Proteomes" id="UP000305778"/>
    </source>
</evidence>
<evidence type="ECO:0000256" key="1">
    <source>
        <dbReference type="SAM" id="MobiDB-lite"/>
    </source>
</evidence>
<proteinExistence type="predicted"/>
<reference evidence="2 3" key="1">
    <citation type="submission" date="2019-04" db="EMBL/GenBank/DDBJ databases">
        <title>Streptomyces oryziradicis sp. nov., a novel actinomycete isolated from rhizosphere soil of rice (Oryza sativa L.).</title>
        <authorList>
            <person name="Li C."/>
        </authorList>
    </citation>
    <scope>NUCLEOTIDE SEQUENCE [LARGE SCALE GENOMIC DNA]</scope>
    <source>
        <strain evidence="2 3">NEAU-C40</strain>
    </source>
</reference>
<gene>
    <name evidence="2" type="ORF">FCI23_50645</name>
</gene>
<dbReference type="AlphaFoldDB" id="A0A4U0RL85"/>
<organism evidence="2 3">
    <name type="scientific">Actinacidiphila oryziradicis</name>
    <dbReference type="NCBI Taxonomy" id="2571141"/>
    <lineage>
        <taxon>Bacteria</taxon>
        <taxon>Bacillati</taxon>
        <taxon>Actinomycetota</taxon>
        <taxon>Actinomycetes</taxon>
        <taxon>Kitasatosporales</taxon>
        <taxon>Streptomycetaceae</taxon>
        <taxon>Actinacidiphila</taxon>
    </lineage>
</organism>
<evidence type="ECO:0000313" key="2">
    <source>
        <dbReference type="EMBL" id="TJZ96553.1"/>
    </source>
</evidence>
<feature type="region of interest" description="Disordered" evidence="1">
    <location>
        <begin position="1"/>
        <end position="33"/>
    </location>
</feature>
<accession>A0A4U0RL85</accession>
<name>A0A4U0RL85_9ACTN</name>
<feature type="compositionally biased region" description="Low complexity" evidence="1">
    <location>
        <begin position="1"/>
        <end position="14"/>
    </location>
</feature>
<keyword evidence="3" id="KW-1185">Reference proteome</keyword>
<sequence length="162" mass="16890">MTTSPTASSASTATEQVPAAASHPPLHRRPPAFQRVGGPRRCWDWVLAGDPGLGHLQAGWCSLVSVTVWPLTLVPTSGGGGPFAARRRMALHSVQPSLGESRQVVVRTRQHLSLRGVSPGSTAARSLHVWPPDGHRTSPQSGDGKANGDKATGQSVAPGNDC</sequence>
<comment type="caution">
    <text evidence="2">The sequence shown here is derived from an EMBL/GenBank/DDBJ whole genome shotgun (WGS) entry which is preliminary data.</text>
</comment>
<feature type="compositionally biased region" description="Polar residues" evidence="1">
    <location>
        <begin position="152"/>
        <end position="162"/>
    </location>
</feature>
<dbReference type="EMBL" id="SUMC01000157">
    <property type="protein sequence ID" value="TJZ96553.1"/>
    <property type="molecule type" value="Genomic_DNA"/>
</dbReference>